<proteinExistence type="predicted"/>
<comment type="caution">
    <text evidence="1">The sequence shown here is derived from an EMBL/GenBank/DDBJ whole genome shotgun (WGS) entry which is preliminary data.</text>
</comment>
<evidence type="ECO:0000313" key="2">
    <source>
        <dbReference type="Proteomes" id="UP001595897"/>
    </source>
</evidence>
<protein>
    <submittedName>
        <fullName evidence="1">Uncharacterized protein</fullName>
    </submittedName>
</protein>
<dbReference type="EMBL" id="JBHSGU010000002">
    <property type="protein sequence ID" value="MFC4699399.1"/>
    <property type="molecule type" value="Genomic_DNA"/>
</dbReference>
<accession>A0ABV9LT70</accession>
<name>A0ABV9LT70_9ALTE</name>
<reference evidence="2" key="1">
    <citation type="journal article" date="2019" name="Int. J. Syst. Evol. Microbiol.">
        <title>The Global Catalogue of Microorganisms (GCM) 10K type strain sequencing project: providing services to taxonomists for standard genome sequencing and annotation.</title>
        <authorList>
            <consortium name="The Broad Institute Genomics Platform"/>
            <consortium name="The Broad Institute Genome Sequencing Center for Infectious Disease"/>
            <person name="Wu L."/>
            <person name="Ma J."/>
        </authorList>
    </citation>
    <scope>NUCLEOTIDE SEQUENCE [LARGE SCALE GENOMIC DNA]</scope>
    <source>
        <strain evidence="2">KACC 12507</strain>
    </source>
</reference>
<dbReference type="RefSeq" id="WP_382406147.1">
    <property type="nucleotide sequence ID" value="NZ_JBHSGU010000002.1"/>
</dbReference>
<organism evidence="1 2">
    <name type="scientific">Glaciecola siphonariae</name>
    <dbReference type="NCBI Taxonomy" id="521012"/>
    <lineage>
        <taxon>Bacteria</taxon>
        <taxon>Pseudomonadati</taxon>
        <taxon>Pseudomonadota</taxon>
        <taxon>Gammaproteobacteria</taxon>
        <taxon>Alteromonadales</taxon>
        <taxon>Alteromonadaceae</taxon>
        <taxon>Glaciecola</taxon>
    </lineage>
</organism>
<sequence length="119" mass="13658">MLSWFKAKLLLLSVALIWALFIVFMSPLQLPVTLLAIRYKKMRRYRYGLWIAQDQLVNAIHAGNPDVTISSKVGYMARKGSKTAYAMAKVIDGLFYLAIGQKNHCDISIETDEEHYEFK</sequence>
<keyword evidence="2" id="KW-1185">Reference proteome</keyword>
<evidence type="ECO:0000313" key="1">
    <source>
        <dbReference type="EMBL" id="MFC4699399.1"/>
    </source>
</evidence>
<gene>
    <name evidence="1" type="ORF">ACFO4O_04400</name>
</gene>
<dbReference type="Proteomes" id="UP001595897">
    <property type="component" value="Unassembled WGS sequence"/>
</dbReference>